<evidence type="ECO:0000256" key="3">
    <source>
        <dbReference type="ARBA" id="ARBA00022989"/>
    </source>
</evidence>
<dbReference type="Gene3D" id="6.10.340.10">
    <property type="match status" value="1"/>
</dbReference>
<evidence type="ECO:0000259" key="5">
    <source>
        <dbReference type="PROSITE" id="PS50885"/>
    </source>
</evidence>
<dbReference type="PANTHER" id="PTHR43156">
    <property type="entry name" value="STAGE II SPORULATION PROTEIN E-RELATED"/>
    <property type="match status" value="1"/>
</dbReference>
<dbReference type="SUPFAM" id="SSF81606">
    <property type="entry name" value="PP2C-like"/>
    <property type="match status" value="1"/>
</dbReference>
<feature type="transmembrane region" description="Helical" evidence="4">
    <location>
        <begin position="198"/>
        <end position="220"/>
    </location>
</feature>
<reference evidence="6 7" key="1">
    <citation type="submission" date="2018-03" db="EMBL/GenBank/DDBJ databases">
        <title>Genomic Encyclopedia of Archaeal and Bacterial Type Strains, Phase II (KMG-II): from individual species to whole genera.</title>
        <authorList>
            <person name="Goeker M."/>
        </authorList>
    </citation>
    <scope>NUCLEOTIDE SEQUENCE [LARGE SCALE GENOMIC DNA]</scope>
    <source>
        <strain evidence="6 7">DSM 19711</strain>
    </source>
</reference>
<accession>A0A2T0RAN3</accession>
<keyword evidence="1 4" id="KW-0812">Transmembrane</keyword>
<dbReference type="SUPFAM" id="SSF158472">
    <property type="entry name" value="HAMP domain-like"/>
    <property type="match status" value="1"/>
</dbReference>
<dbReference type="Proteomes" id="UP000238083">
    <property type="component" value="Unassembled WGS sequence"/>
</dbReference>
<dbReference type="InterPro" id="IPR001932">
    <property type="entry name" value="PPM-type_phosphatase-like_dom"/>
</dbReference>
<evidence type="ECO:0000256" key="1">
    <source>
        <dbReference type="ARBA" id="ARBA00022692"/>
    </source>
</evidence>
<dbReference type="GO" id="GO:0016791">
    <property type="term" value="F:phosphatase activity"/>
    <property type="evidence" value="ECO:0007669"/>
    <property type="project" value="TreeGrafter"/>
</dbReference>
<dbReference type="Gene3D" id="3.60.40.10">
    <property type="entry name" value="PPM-type phosphatase domain"/>
    <property type="match status" value="1"/>
</dbReference>
<evidence type="ECO:0000313" key="7">
    <source>
        <dbReference type="Proteomes" id="UP000238083"/>
    </source>
</evidence>
<dbReference type="SMART" id="SM00304">
    <property type="entry name" value="HAMP"/>
    <property type="match status" value="1"/>
</dbReference>
<dbReference type="PROSITE" id="PS50885">
    <property type="entry name" value="HAMP"/>
    <property type="match status" value="1"/>
</dbReference>
<dbReference type="EMBL" id="PVZF01000001">
    <property type="protein sequence ID" value="PRY18226.1"/>
    <property type="molecule type" value="Genomic_DNA"/>
</dbReference>
<dbReference type="GO" id="GO:0007165">
    <property type="term" value="P:signal transduction"/>
    <property type="evidence" value="ECO:0007669"/>
    <property type="project" value="InterPro"/>
</dbReference>
<gene>
    <name evidence="6" type="ORF">CLV37_101471</name>
</gene>
<dbReference type="InterPro" id="IPR007891">
    <property type="entry name" value="CHASE3"/>
</dbReference>
<sequence>MSPQARRRAARSPIWSPGWSLTRLVATVSCVALVLALAAGTLVLTTLAQVATARQQQDLARSARHTLGAVLTGYLDEETGLRGYLATGEDQFLEPLTTAETALPALQDTLRRQAGALGVPDGLLTAPLDTHARWSAWAQRERARRQAGDPTVAAALDQTLAGKQLFDTLRRQVDALDAWLSERERRHRDRFDTLDRRLQASVAVSLAVLVAGLAGGYLFLRRTVTAPVARLARASRAVAHGDLDARLPTGGAPEVDALAGDVADMRDRLTADLGRTRQALEALAQADPALAALQRELSADAPPGPSAWAGLSVEVRAEAAEGVLAGDWCDVFEVTTRELAVVIGDVSGHGAASAVFALRLKHTLRTALHVTASPAQALRVLAARSADTDPEMFATLFVGLLDLVGARLTYVNAGHPPGLLQTPDGRWQELAATGPLLSPVLVDAEWTERAVDFVPGQRLLLYTDGVLEARDPGGREFGLEGVRRSLAQVRDRRAGLVDAVEAAAVRHSRFRARADDHTLLLLSRATGPA</sequence>
<name>A0A2T0RAN3_9ACTN</name>
<dbReference type="RefSeq" id="WP_170127005.1">
    <property type="nucleotide sequence ID" value="NZ_PVZF01000001.1"/>
</dbReference>
<dbReference type="InterPro" id="IPR003660">
    <property type="entry name" value="HAMP_dom"/>
</dbReference>
<keyword evidence="7" id="KW-1185">Reference proteome</keyword>
<dbReference type="PANTHER" id="PTHR43156:SF2">
    <property type="entry name" value="STAGE II SPORULATION PROTEIN E"/>
    <property type="match status" value="1"/>
</dbReference>
<dbReference type="GO" id="GO:0016020">
    <property type="term" value="C:membrane"/>
    <property type="evidence" value="ECO:0007669"/>
    <property type="project" value="InterPro"/>
</dbReference>
<keyword evidence="4" id="KW-0472">Membrane</keyword>
<dbReference type="Pfam" id="PF05227">
    <property type="entry name" value="CHASE3"/>
    <property type="match status" value="1"/>
</dbReference>
<dbReference type="Pfam" id="PF07228">
    <property type="entry name" value="SpoIIE"/>
    <property type="match status" value="1"/>
</dbReference>
<dbReference type="Pfam" id="PF00672">
    <property type="entry name" value="HAMP"/>
    <property type="match status" value="1"/>
</dbReference>
<evidence type="ECO:0000256" key="4">
    <source>
        <dbReference type="SAM" id="Phobius"/>
    </source>
</evidence>
<dbReference type="InterPro" id="IPR036457">
    <property type="entry name" value="PPM-type-like_dom_sf"/>
</dbReference>
<comment type="caution">
    <text evidence="6">The sequence shown here is derived from an EMBL/GenBank/DDBJ whole genome shotgun (WGS) entry which is preliminary data.</text>
</comment>
<dbReference type="InterPro" id="IPR052016">
    <property type="entry name" value="Bact_Sigma-Reg"/>
</dbReference>
<feature type="domain" description="HAMP" evidence="5">
    <location>
        <begin position="222"/>
        <end position="274"/>
    </location>
</feature>
<dbReference type="CDD" id="cd06225">
    <property type="entry name" value="HAMP"/>
    <property type="match status" value="1"/>
</dbReference>
<keyword evidence="3 4" id="KW-1133">Transmembrane helix</keyword>
<proteinExistence type="predicted"/>
<keyword evidence="2" id="KW-0378">Hydrolase</keyword>
<dbReference type="SMART" id="SM00331">
    <property type="entry name" value="PP2C_SIG"/>
    <property type="match status" value="1"/>
</dbReference>
<evidence type="ECO:0000256" key="2">
    <source>
        <dbReference type="ARBA" id="ARBA00022801"/>
    </source>
</evidence>
<evidence type="ECO:0000313" key="6">
    <source>
        <dbReference type="EMBL" id="PRY18226.1"/>
    </source>
</evidence>
<organism evidence="6 7">
    <name type="scientific">Kineococcus rhizosphaerae</name>
    <dbReference type="NCBI Taxonomy" id="559628"/>
    <lineage>
        <taxon>Bacteria</taxon>
        <taxon>Bacillati</taxon>
        <taxon>Actinomycetota</taxon>
        <taxon>Actinomycetes</taxon>
        <taxon>Kineosporiales</taxon>
        <taxon>Kineosporiaceae</taxon>
        <taxon>Kineococcus</taxon>
    </lineage>
</organism>
<protein>
    <submittedName>
        <fullName evidence="6">HAMP domain-containing protein</fullName>
    </submittedName>
</protein>
<dbReference type="AlphaFoldDB" id="A0A2T0RAN3"/>